<keyword evidence="8" id="KW-1185">Reference proteome</keyword>
<protein>
    <recommendedName>
        <fullName evidence="6">Calpain catalytic domain-containing protein</fullName>
    </recommendedName>
</protein>
<sequence length="837" mass="92809">MSLTSYQHGLQKASDTANKAISVEASLAKLPPTCSPLPTLLKSFPLYISAAQSYSHLLSSGLVPPSDVSTVKKKWRLVLERAEKIKRRVEELGGQVGKASVGDEGEEKAVLRRGRKINSYEFEEWVEPSSREFDIGEEGRWKGDELALPHREGHVDWSESSNLSWTGFEEKMRGKGKGRCVVRQGIGADCSIAAALTVCLEHNRRWGTKLGEGSLWPKDVNGSPVQSQNGKHVLKLMLNGCWRSVIMDSLLPHDMSTGTPLYSLPYLLDSTSSTDLTSNTGQAWIPLVSKGLLMSLGGYDIRGSNPSLDLYSLTGWVPERISLRQGFQREKEWNRVYKAWERGKVLVTLGTGSETNQTLISLHAYAVLDMREEEGERILEIFDPGIQETSQHDIESRIADLKLEPRCIFTMTWDQVCTSFDELDLNWNRTLLPVTTIRHWAWSTPTSPEASLMIVNPLYHLNYTTPPGSSEIWLLLSQHTVSKDRILDDIALHIFDHHSSPPSKAACLTRVDTETQTPYSNNLHILVKHRLRRCSGTLLIIPSKDRGIFQTSFTLRIFAPPSSTLSLERISQSLPFNQTIENTLTSRTAGGNPGEPTYMFNPQYSLQLSEDSFRKNGILRVSVRGGKEIAWNVSIVWGQGERVFELEPKSILVGSGPYTYGAAYCQIEDIQPGTYTLVVSTFEPGQLGSYRLSVDSDLPVKLSNVALEGAGMFSRTVVGQWTQDTAGGRPSGGKYDLNPQIELILPSPTMIMARLYLPTPSPTPLNLTIFRRATGASLGEEIVTSGPYSDASSGVKINRVKLDAGVCIAVPSTYTSWEGGWKCLLWADVGFTAELRR</sequence>
<dbReference type="OrthoDB" id="167576at2759"/>
<evidence type="ECO:0000256" key="1">
    <source>
        <dbReference type="ARBA" id="ARBA00010193"/>
    </source>
</evidence>
<organism evidence="7 8">
    <name type="scientific">Tremella mesenterica</name>
    <name type="common">Jelly fungus</name>
    <dbReference type="NCBI Taxonomy" id="5217"/>
    <lineage>
        <taxon>Eukaryota</taxon>
        <taxon>Fungi</taxon>
        <taxon>Dikarya</taxon>
        <taxon>Basidiomycota</taxon>
        <taxon>Agaricomycotina</taxon>
        <taxon>Tremellomycetes</taxon>
        <taxon>Tremellales</taxon>
        <taxon>Tremellaceae</taxon>
        <taxon>Tremella</taxon>
    </lineage>
</organism>
<dbReference type="SUPFAM" id="SSF54001">
    <property type="entry name" value="Cysteine proteinases"/>
    <property type="match status" value="1"/>
</dbReference>
<keyword evidence="2" id="KW-0645">Protease</keyword>
<proteinExistence type="inferred from homology"/>
<dbReference type="GO" id="GO:0004198">
    <property type="term" value="F:calcium-dependent cysteine-type endopeptidase activity"/>
    <property type="evidence" value="ECO:0007669"/>
    <property type="project" value="InterPro"/>
</dbReference>
<dbReference type="Gene3D" id="2.60.120.380">
    <property type="match status" value="2"/>
</dbReference>
<gene>
    <name evidence="7" type="ORF">M231_01326</name>
</gene>
<dbReference type="Pfam" id="PF00648">
    <property type="entry name" value="Peptidase_C2"/>
    <property type="match status" value="1"/>
</dbReference>
<dbReference type="InterPro" id="IPR051297">
    <property type="entry name" value="PalB/RIM13"/>
</dbReference>
<dbReference type="AlphaFoldDB" id="A0A4Q1BTU5"/>
<dbReference type="PANTHER" id="PTHR46143:SF1">
    <property type="entry name" value="CALPAIN-7"/>
    <property type="match status" value="1"/>
</dbReference>
<dbReference type="Gene3D" id="3.90.70.10">
    <property type="entry name" value="Cysteine proteinases"/>
    <property type="match status" value="1"/>
</dbReference>
<dbReference type="InParanoid" id="A0A4Q1BTU5"/>
<dbReference type="SUPFAM" id="SSF49758">
    <property type="entry name" value="Calpain large subunit, middle domain (domain III)"/>
    <property type="match status" value="3"/>
</dbReference>
<dbReference type="InterPro" id="IPR036213">
    <property type="entry name" value="Calpain_III_sf"/>
</dbReference>
<comment type="similarity">
    <text evidence="1">Belongs to the peptidase C2 family. PalB/RIM13 subfamily.</text>
</comment>
<dbReference type="Proteomes" id="UP000289152">
    <property type="component" value="Unassembled WGS sequence"/>
</dbReference>
<comment type="caution">
    <text evidence="5">Lacks conserved residue(s) required for the propagation of feature annotation.</text>
</comment>
<name>A0A4Q1BTU5_TREME</name>
<keyword evidence="3" id="KW-0378">Hydrolase</keyword>
<accession>A0A4Q1BTU5</accession>
<feature type="domain" description="Calpain catalytic" evidence="6">
    <location>
        <begin position="155"/>
        <end position="429"/>
    </location>
</feature>
<dbReference type="EMBL" id="SDIL01000009">
    <property type="protein sequence ID" value="RXK41420.1"/>
    <property type="molecule type" value="Genomic_DNA"/>
</dbReference>
<dbReference type="STRING" id="5217.A0A4Q1BTU5"/>
<evidence type="ECO:0000259" key="6">
    <source>
        <dbReference type="PROSITE" id="PS50203"/>
    </source>
</evidence>
<dbReference type="InterPro" id="IPR022683">
    <property type="entry name" value="Calpain_III"/>
</dbReference>
<dbReference type="GO" id="GO:0006508">
    <property type="term" value="P:proteolysis"/>
    <property type="evidence" value="ECO:0007669"/>
    <property type="project" value="UniProtKB-KW"/>
</dbReference>
<evidence type="ECO:0000256" key="5">
    <source>
        <dbReference type="PROSITE-ProRule" id="PRU00239"/>
    </source>
</evidence>
<dbReference type="PANTHER" id="PTHR46143">
    <property type="entry name" value="CALPAIN-7"/>
    <property type="match status" value="1"/>
</dbReference>
<dbReference type="InterPro" id="IPR001300">
    <property type="entry name" value="Peptidase_C2_calpain_cat"/>
</dbReference>
<dbReference type="VEuPathDB" id="FungiDB:TREMEDRAFT_39376"/>
<evidence type="ECO:0000256" key="4">
    <source>
        <dbReference type="ARBA" id="ARBA00022807"/>
    </source>
</evidence>
<comment type="caution">
    <text evidence="7">The sequence shown here is derived from an EMBL/GenBank/DDBJ whole genome shotgun (WGS) entry which is preliminary data.</text>
</comment>
<evidence type="ECO:0000313" key="7">
    <source>
        <dbReference type="EMBL" id="RXK41420.1"/>
    </source>
</evidence>
<evidence type="ECO:0000256" key="3">
    <source>
        <dbReference type="ARBA" id="ARBA00022801"/>
    </source>
</evidence>
<evidence type="ECO:0000313" key="8">
    <source>
        <dbReference type="Proteomes" id="UP000289152"/>
    </source>
</evidence>
<dbReference type="SMART" id="SM00230">
    <property type="entry name" value="CysPc"/>
    <property type="match status" value="1"/>
</dbReference>
<reference evidence="7 8" key="1">
    <citation type="submission" date="2016-06" db="EMBL/GenBank/DDBJ databases">
        <title>Evolution of pathogenesis and genome organization in the Tremellales.</title>
        <authorList>
            <person name="Cuomo C."/>
            <person name="Litvintseva A."/>
            <person name="Heitman J."/>
            <person name="Chen Y."/>
            <person name="Sun S."/>
            <person name="Springer D."/>
            <person name="Dromer F."/>
            <person name="Young S."/>
            <person name="Zeng Q."/>
            <person name="Chapman S."/>
            <person name="Gujja S."/>
            <person name="Saif S."/>
            <person name="Birren B."/>
        </authorList>
    </citation>
    <scope>NUCLEOTIDE SEQUENCE [LARGE SCALE GENOMIC DNA]</scope>
    <source>
        <strain evidence="7 8">ATCC 28783</strain>
    </source>
</reference>
<dbReference type="InterPro" id="IPR038765">
    <property type="entry name" value="Papain-like_cys_pep_sf"/>
</dbReference>
<dbReference type="PROSITE" id="PS50203">
    <property type="entry name" value="CALPAIN_CAT"/>
    <property type="match status" value="1"/>
</dbReference>
<keyword evidence="4" id="KW-0788">Thiol protease</keyword>
<dbReference type="SMART" id="SM00720">
    <property type="entry name" value="calpain_III"/>
    <property type="match status" value="1"/>
</dbReference>
<evidence type="ECO:0000256" key="2">
    <source>
        <dbReference type="ARBA" id="ARBA00022670"/>
    </source>
</evidence>